<name>A0A930Y5N5_9ACTN</name>
<dbReference type="AlphaFoldDB" id="A0A930Y5N5"/>
<organism evidence="1 2">
    <name type="scientific">Nocardioides acrostichi</name>
    <dbReference type="NCBI Taxonomy" id="2784339"/>
    <lineage>
        <taxon>Bacteria</taxon>
        <taxon>Bacillati</taxon>
        <taxon>Actinomycetota</taxon>
        <taxon>Actinomycetes</taxon>
        <taxon>Propionibacteriales</taxon>
        <taxon>Nocardioidaceae</taxon>
        <taxon>Nocardioides</taxon>
    </lineage>
</organism>
<dbReference type="PROSITE" id="PS51257">
    <property type="entry name" value="PROKAR_LIPOPROTEIN"/>
    <property type="match status" value="1"/>
</dbReference>
<evidence type="ECO:0000313" key="2">
    <source>
        <dbReference type="Proteomes" id="UP000656804"/>
    </source>
</evidence>
<dbReference type="EMBL" id="JADIVZ010000001">
    <property type="protein sequence ID" value="MBF4160086.1"/>
    <property type="molecule type" value="Genomic_DNA"/>
</dbReference>
<dbReference type="RefSeq" id="WP_194501361.1">
    <property type="nucleotide sequence ID" value="NZ_JADIVZ010000001.1"/>
</dbReference>
<proteinExistence type="predicted"/>
<keyword evidence="2" id="KW-1185">Reference proteome</keyword>
<accession>A0A930Y5N5</accession>
<protein>
    <submittedName>
        <fullName evidence="1">Uncharacterized protein</fullName>
    </submittedName>
</protein>
<evidence type="ECO:0000313" key="1">
    <source>
        <dbReference type="EMBL" id="MBF4160086.1"/>
    </source>
</evidence>
<reference evidence="1" key="1">
    <citation type="submission" date="2020-11" db="EMBL/GenBank/DDBJ databases">
        <title>Nocardioides sp. CBS4Y-1, whole genome shotgun sequence.</title>
        <authorList>
            <person name="Tuo L."/>
        </authorList>
    </citation>
    <scope>NUCLEOTIDE SEQUENCE</scope>
    <source>
        <strain evidence="1">CBS4Y-1</strain>
    </source>
</reference>
<gene>
    <name evidence="1" type="ORF">ISG29_00155</name>
</gene>
<sequence>MTLRVSTSRLATLLALAAVSGGVLTGCGGRPEIIERACAEVEHMTDLAPDSREYLDRQREGLAMLDQYLVDDGTDQVDTADRVLGQQLRDALVAGGSDLDRVEQSCEAG</sequence>
<dbReference type="Proteomes" id="UP000656804">
    <property type="component" value="Unassembled WGS sequence"/>
</dbReference>
<comment type="caution">
    <text evidence="1">The sequence shown here is derived from an EMBL/GenBank/DDBJ whole genome shotgun (WGS) entry which is preliminary data.</text>
</comment>